<dbReference type="InterPro" id="IPR005790">
    <property type="entry name" value="DNA_polIII_delta"/>
</dbReference>
<feature type="domain" description="DNA polymerase III delta subunit-like C-terminal" evidence="10">
    <location>
        <begin position="183"/>
        <end position="293"/>
    </location>
</feature>
<dbReference type="PANTHER" id="PTHR34388">
    <property type="entry name" value="DNA POLYMERASE III SUBUNIT DELTA"/>
    <property type="match status" value="1"/>
</dbReference>
<keyword evidence="4" id="KW-0548">Nucleotidyltransferase</keyword>
<accession>A0A381TI91</accession>
<dbReference type="Pfam" id="PF21694">
    <property type="entry name" value="DNA_pol3_delta_C"/>
    <property type="match status" value="1"/>
</dbReference>
<evidence type="ECO:0000259" key="9">
    <source>
        <dbReference type="Pfam" id="PF06144"/>
    </source>
</evidence>
<evidence type="ECO:0000313" key="11">
    <source>
        <dbReference type="EMBL" id="SVA14497.1"/>
    </source>
</evidence>
<comment type="similarity">
    <text evidence="7">Belongs to the DNA polymerase HolA subunit family.</text>
</comment>
<reference evidence="11" key="1">
    <citation type="submission" date="2018-05" db="EMBL/GenBank/DDBJ databases">
        <authorList>
            <person name="Lanie J.A."/>
            <person name="Ng W.-L."/>
            <person name="Kazmierczak K.M."/>
            <person name="Andrzejewski T.M."/>
            <person name="Davidsen T.M."/>
            <person name="Wayne K.J."/>
            <person name="Tettelin H."/>
            <person name="Glass J.I."/>
            <person name="Rusch D."/>
            <person name="Podicherti R."/>
            <person name="Tsui H.-C.T."/>
            <person name="Winkler M.E."/>
        </authorList>
    </citation>
    <scope>NUCLEOTIDE SEQUENCE</scope>
</reference>
<dbReference type="InterPro" id="IPR010372">
    <property type="entry name" value="DNA_pol3_delta_N"/>
</dbReference>
<dbReference type="NCBIfam" id="TIGR01128">
    <property type="entry name" value="holA"/>
    <property type="match status" value="1"/>
</dbReference>
<dbReference type="Gene3D" id="1.20.272.10">
    <property type="match status" value="1"/>
</dbReference>
<dbReference type="InterPro" id="IPR008921">
    <property type="entry name" value="DNA_pol3_clamp-load_cplx_C"/>
</dbReference>
<dbReference type="AlphaFoldDB" id="A0A381TI91"/>
<dbReference type="Pfam" id="PF06144">
    <property type="entry name" value="DNA_pol3_delta"/>
    <property type="match status" value="1"/>
</dbReference>
<name>A0A381TI91_9ZZZZ</name>
<comment type="catalytic activity">
    <reaction evidence="8">
        <text>DNA(n) + a 2'-deoxyribonucleoside 5'-triphosphate = DNA(n+1) + diphosphate</text>
        <dbReference type="Rhea" id="RHEA:22508"/>
        <dbReference type="Rhea" id="RHEA-COMP:17339"/>
        <dbReference type="Rhea" id="RHEA-COMP:17340"/>
        <dbReference type="ChEBI" id="CHEBI:33019"/>
        <dbReference type="ChEBI" id="CHEBI:61560"/>
        <dbReference type="ChEBI" id="CHEBI:173112"/>
        <dbReference type="EC" id="2.7.7.7"/>
    </reaction>
</comment>
<protein>
    <recommendedName>
        <fullName evidence="2">DNA polymerase III subunit delta</fullName>
        <ecNumber evidence="1">2.7.7.7</ecNumber>
    </recommendedName>
</protein>
<proteinExistence type="inferred from homology"/>
<dbReference type="GO" id="GO:0009360">
    <property type="term" value="C:DNA polymerase III complex"/>
    <property type="evidence" value="ECO:0007669"/>
    <property type="project" value="InterPro"/>
</dbReference>
<keyword evidence="3" id="KW-0808">Transferase</keyword>
<dbReference type="EMBL" id="UINC01004460">
    <property type="protein sequence ID" value="SVA14497.1"/>
    <property type="molecule type" value="Genomic_DNA"/>
</dbReference>
<gene>
    <name evidence="11" type="ORF">METZ01_LOCUS67351</name>
</gene>
<dbReference type="SUPFAM" id="SSF48019">
    <property type="entry name" value="post-AAA+ oligomerization domain-like"/>
    <property type="match status" value="1"/>
</dbReference>
<dbReference type="GO" id="GO:0006261">
    <property type="term" value="P:DNA-templated DNA replication"/>
    <property type="evidence" value="ECO:0007669"/>
    <property type="project" value="TreeGrafter"/>
</dbReference>
<evidence type="ECO:0000256" key="4">
    <source>
        <dbReference type="ARBA" id="ARBA00022695"/>
    </source>
</evidence>
<evidence type="ECO:0000256" key="7">
    <source>
        <dbReference type="ARBA" id="ARBA00034754"/>
    </source>
</evidence>
<keyword evidence="6" id="KW-0239">DNA-directed DNA polymerase</keyword>
<dbReference type="Gene3D" id="1.10.8.60">
    <property type="match status" value="1"/>
</dbReference>
<dbReference type="InterPro" id="IPR027417">
    <property type="entry name" value="P-loop_NTPase"/>
</dbReference>
<evidence type="ECO:0000256" key="1">
    <source>
        <dbReference type="ARBA" id="ARBA00012417"/>
    </source>
</evidence>
<evidence type="ECO:0000256" key="3">
    <source>
        <dbReference type="ARBA" id="ARBA00022679"/>
    </source>
</evidence>
<organism evidence="11">
    <name type="scientific">marine metagenome</name>
    <dbReference type="NCBI Taxonomy" id="408172"/>
    <lineage>
        <taxon>unclassified sequences</taxon>
        <taxon>metagenomes</taxon>
        <taxon>ecological metagenomes</taxon>
    </lineage>
</organism>
<dbReference type="SUPFAM" id="SSF52540">
    <property type="entry name" value="P-loop containing nucleoside triphosphate hydrolases"/>
    <property type="match status" value="1"/>
</dbReference>
<evidence type="ECO:0000256" key="6">
    <source>
        <dbReference type="ARBA" id="ARBA00022932"/>
    </source>
</evidence>
<keyword evidence="5" id="KW-0235">DNA replication</keyword>
<evidence type="ECO:0000256" key="2">
    <source>
        <dbReference type="ARBA" id="ARBA00017703"/>
    </source>
</evidence>
<evidence type="ECO:0000256" key="5">
    <source>
        <dbReference type="ARBA" id="ARBA00022705"/>
    </source>
</evidence>
<evidence type="ECO:0000259" key="10">
    <source>
        <dbReference type="Pfam" id="PF21694"/>
    </source>
</evidence>
<dbReference type="PANTHER" id="PTHR34388:SF1">
    <property type="entry name" value="DNA POLYMERASE III SUBUNIT DELTA"/>
    <property type="match status" value="1"/>
</dbReference>
<dbReference type="GO" id="GO:0003677">
    <property type="term" value="F:DNA binding"/>
    <property type="evidence" value="ECO:0007669"/>
    <property type="project" value="InterPro"/>
</dbReference>
<dbReference type="InterPro" id="IPR048466">
    <property type="entry name" value="DNA_pol3_delta-like_C"/>
</dbReference>
<dbReference type="EC" id="2.7.7.7" evidence="1"/>
<evidence type="ECO:0000256" key="8">
    <source>
        <dbReference type="ARBA" id="ARBA00049244"/>
    </source>
</evidence>
<dbReference type="Gene3D" id="3.40.50.300">
    <property type="entry name" value="P-loop containing nucleotide triphosphate hydrolases"/>
    <property type="match status" value="1"/>
</dbReference>
<feature type="domain" description="DNA polymerase III delta N-terminal" evidence="9">
    <location>
        <begin position="28"/>
        <end position="105"/>
    </location>
</feature>
<sequence>MQHLIIEHIGKAIFGKSKQNKTLLLPDELSNKEIIDQLTQTDLFSSKKLFILRNPAALRNKYREELLDYCRNPLQNHNLIIIEDDYGDRKAMTKDLKKNIDTVSVQIPFTNEMKKWTRFFLKEKNLLAAENVIDALIEIAGDSVYHIANEVEKIALNVTDDETVTLDMIYQFSGWRRDYQRWEFLQAIGLRKIEKALPLGQSLFRQGQTMLGLIFPLTTLFQELLYEKINPGTLAKKRGYIPLPPSVVKTIPQIAKRFSKEEIEYALSKLGDIDQRLKTTNEPDESLLSQFLFTVLTAHG</sequence>
<dbReference type="GO" id="GO:0003887">
    <property type="term" value="F:DNA-directed DNA polymerase activity"/>
    <property type="evidence" value="ECO:0007669"/>
    <property type="project" value="UniProtKB-KW"/>
</dbReference>